<proteinExistence type="predicted"/>
<dbReference type="InterPro" id="IPR013320">
    <property type="entry name" value="ConA-like_dom_sf"/>
</dbReference>
<gene>
    <name evidence="8" type="primary">LOC117677720</name>
</gene>
<dbReference type="InterPro" id="IPR044156">
    <property type="entry name" value="Galectin-like"/>
</dbReference>
<dbReference type="InterPro" id="IPR001079">
    <property type="entry name" value="Galectin_CRD"/>
</dbReference>
<protein>
    <recommendedName>
        <fullName evidence="3">Galectin</fullName>
    </recommendedName>
</protein>
<dbReference type="PANTHER" id="PTHR11346">
    <property type="entry name" value="GALECTIN"/>
    <property type="match status" value="1"/>
</dbReference>
<dbReference type="KEGG" id="pgut:117677720"/>
<dbReference type="SMART" id="SM00276">
    <property type="entry name" value="GLECT"/>
    <property type="match status" value="1"/>
</dbReference>
<reference evidence="8" key="1">
    <citation type="submission" date="2025-08" db="UniProtKB">
        <authorList>
            <consortium name="RefSeq"/>
        </authorList>
    </citation>
    <scope>IDENTIFICATION</scope>
    <source>
        <tissue evidence="8">Blood</tissue>
    </source>
</reference>
<accession>A0A6P9DS62</accession>
<name>A0A6P9DS62_PANGU</name>
<keyword evidence="2" id="KW-0677">Repeat</keyword>
<keyword evidence="5" id="KW-0732">Signal</keyword>
<dbReference type="SUPFAM" id="SSF49899">
    <property type="entry name" value="Concanavalin A-like lectins/glucanases"/>
    <property type="match status" value="1"/>
</dbReference>
<dbReference type="GeneID" id="117677720"/>
<feature type="chain" id="PRO_5028086463" description="Galectin" evidence="5">
    <location>
        <begin position="17"/>
        <end position="180"/>
    </location>
</feature>
<dbReference type="AlphaFoldDB" id="A0A6P9DS62"/>
<dbReference type="Proteomes" id="UP001652622">
    <property type="component" value="Unplaced"/>
</dbReference>
<feature type="compositionally biased region" description="Polar residues" evidence="4">
    <location>
        <begin position="28"/>
        <end position="43"/>
    </location>
</feature>
<dbReference type="InParanoid" id="A0A6P9DS62"/>
<dbReference type="GO" id="GO:0030246">
    <property type="term" value="F:carbohydrate binding"/>
    <property type="evidence" value="ECO:0007669"/>
    <property type="project" value="UniProtKB-UniRule"/>
</dbReference>
<feature type="region of interest" description="Disordered" evidence="4">
    <location>
        <begin position="18"/>
        <end position="43"/>
    </location>
</feature>
<dbReference type="CDD" id="cd00070">
    <property type="entry name" value="GLECT"/>
    <property type="match status" value="1"/>
</dbReference>
<evidence type="ECO:0000259" key="6">
    <source>
        <dbReference type="PROSITE" id="PS51304"/>
    </source>
</evidence>
<dbReference type="Gene3D" id="2.60.120.200">
    <property type="match status" value="1"/>
</dbReference>
<keyword evidence="1 3" id="KW-0430">Lectin</keyword>
<dbReference type="Pfam" id="PF00337">
    <property type="entry name" value="Gal-bind_lectin"/>
    <property type="match status" value="1"/>
</dbReference>
<evidence type="ECO:0000256" key="2">
    <source>
        <dbReference type="ARBA" id="ARBA00022737"/>
    </source>
</evidence>
<dbReference type="SMART" id="SM00908">
    <property type="entry name" value="Gal-bind_lectin"/>
    <property type="match status" value="1"/>
</dbReference>
<evidence type="ECO:0000256" key="3">
    <source>
        <dbReference type="RuleBase" id="RU102079"/>
    </source>
</evidence>
<dbReference type="FunFam" id="2.60.120.200:FF:000124">
    <property type="entry name" value="Galectin-4"/>
    <property type="match status" value="1"/>
</dbReference>
<evidence type="ECO:0000313" key="7">
    <source>
        <dbReference type="Proteomes" id="UP001652622"/>
    </source>
</evidence>
<feature type="domain" description="Galectin" evidence="6">
    <location>
        <begin position="53"/>
        <end position="180"/>
    </location>
</feature>
<evidence type="ECO:0000313" key="8">
    <source>
        <dbReference type="RefSeq" id="XP_034294015.1"/>
    </source>
</evidence>
<dbReference type="PROSITE" id="PS51304">
    <property type="entry name" value="GALECTIN"/>
    <property type="match status" value="1"/>
</dbReference>
<evidence type="ECO:0000256" key="4">
    <source>
        <dbReference type="SAM" id="MobiDB-lite"/>
    </source>
</evidence>
<sequence length="180" mass="20407">MHIFLIFALTFTLSAQQDSRGTNDDCRLSSNQGNSPGINTGSRFSSNQVMLPFKNIIPGGLKPKMTFIIRGFVPWKASSFGIDFVAGPDIALHINPRLSQGTVVRNSFLKGSWGPEELDLPFNPFEYGKFFELSISCGKYQFIVYANDEFLFSYTHRYIDFQKINTLKINGDVIFSYIQY</sequence>
<dbReference type="RefSeq" id="XP_034294015.1">
    <property type="nucleotide sequence ID" value="XM_034438124.2"/>
</dbReference>
<evidence type="ECO:0000256" key="1">
    <source>
        <dbReference type="ARBA" id="ARBA00022734"/>
    </source>
</evidence>
<keyword evidence="7" id="KW-1185">Reference proteome</keyword>
<dbReference type="OMA" id="PMERISY"/>
<dbReference type="PANTHER" id="PTHR11346:SF32">
    <property type="entry name" value="GALECTIN-4"/>
    <property type="match status" value="1"/>
</dbReference>
<organism evidence="7 8">
    <name type="scientific">Pantherophis guttatus</name>
    <name type="common">Corn snake</name>
    <name type="synonym">Elaphe guttata</name>
    <dbReference type="NCBI Taxonomy" id="94885"/>
    <lineage>
        <taxon>Eukaryota</taxon>
        <taxon>Metazoa</taxon>
        <taxon>Chordata</taxon>
        <taxon>Craniata</taxon>
        <taxon>Vertebrata</taxon>
        <taxon>Euteleostomi</taxon>
        <taxon>Lepidosauria</taxon>
        <taxon>Squamata</taxon>
        <taxon>Bifurcata</taxon>
        <taxon>Unidentata</taxon>
        <taxon>Episquamata</taxon>
        <taxon>Toxicofera</taxon>
        <taxon>Serpentes</taxon>
        <taxon>Colubroidea</taxon>
        <taxon>Colubridae</taxon>
        <taxon>Colubrinae</taxon>
        <taxon>Pantherophis</taxon>
    </lineage>
</organism>
<evidence type="ECO:0000256" key="5">
    <source>
        <dbReference type="SAM" id="SignalP"/>
    </source>
</evidence>
<feature type="signal peptide" evidence="5">
    <location>
        <begin position="1"/>
        <end position="16"/>
    </location>
</feature>